<dbReference type="Gene3D" id="1.20.1250.20">
    <property type="entry name" value="MFS general substrate transporter like domains"/>
    <property type="match status" value="1"/>
</dbReference>
<evidence type="ECO:0000256" key="6">
    <source>
        <dbReference type="SAM" id="Phobius"/>
    </source>
</evidence>
<evidence type="ECO:0000256" key="3">
    <source>
        <dbReference type="ARBA" id="ARBA00022692"/>
    </source>
</evidence>
<comment type="caution">
    <text evidence="8">The sequence shown here is derived from an EMBL/GenBank/DDBJ whole genome shotgun (WGS) entry which is preliminary data.</text>
</comment>
<dbReference type="Pfam" id="PF07690">
    <property type="entry name" value="MFS_1"/>
    <property type="match status" value="1"/>
</dbReference>
<feature type="transmembrane region" description="Helical" evidence="6">
    <location>
        <begin position="313"/>
        <end position="331"/>
    </location>
</feature>
<evidence type="ECO:0000313" key="9">
    <source>
        <dbReference type="Proteomes" id="UP000759103"/>
    </source>
</evidence>
<dbReference type="InterPro" id="IPR036259">
    <property type="entry name" value="MFS_trans_sf"/>
</dbReference>
<comment type="subcellular location">
    <subcellularLocation>
        <location evidence="1">Cell membrane</location>
        <topology evidence="1">Multi-pass membrane protein</topology>
    </subcellularLocation>
</comment>
<feature type="domain" description="Major facilitator superfamily (MFS) profile" evidence="7">
    <location>
        <begin position="1"/>
        <end position="400"/>
    </location>
</feature>
<keyword evidence="4 6" id="KW-1133">Transmembrane helix</keyword>
<feature type="transmembrane region" description="Helical" evidence="6">
    <location>
        <begin position="343"/>
        <end position="365"/>
    </location>
</feature>
<evidence type="ECO:0000313" key="8">
    <source>
        <dbReference type="EMBL" id="MBW6533273.1"/>
    </source>
</evidence>
<keyword evidence="9" id="KW-1185">Reference proteome</keyword>
<dbReference type="PANTHER" id="PTHR43124:SF5">
    <property type="entry name" value="PURINE RIBONUCLEOSIDE EFFLUX PUMP NEPI"/>
    <property type="match status" value="1"/>
</dbReference>
<dbReference type="InterPro" id="IPR050189">
    <property type="entry name" value="MFS_Efflux_Transporters"/>
</dbReference>
<feature type="transmembrane region" description="Helical" evidence="6">
    <location>
        <begin position="20"/>
        <end position="42"/>
    </location>
</feature>
<dbReference type="PROSITE" id="PS50850">
    <property type="entry name" value="MFS"/>
    <property type="match status" value="1"/>
</dbReference>
<proteinExistence type="predicted"/>
<dbReference type="InterPro" id="IPR011701">
    <property type="entry name" value="MFS"/>
</dbReference>
<feature type="transmembrane region" description="Helical" evidence="6">
    <location>
        <begin position="114"/>
        <end position="136"/>
    </location>
</feature>
<feature type="transmembrane region" description="Helical" evidence="6">
    <location>
        <begin position="253"/>
        <end position="274"/>
    </location>
</feature>
<keyword evidence="3 6" id="KW-0812">Transmembrane</keyword>
<dbReference type="RefSeq" id="WP_219750791.1">
    <property type="nucleotide sequence ID" value="NZ_JAHXZN010000018.1"/>
</dbReference>
<evidence type="ECO:0000256" key="4">
    <source>
        <dbReference type="ARBA" id="ARBA00022989"/>
    </source>
</evidence>
<feature type="transmembrane region" description="Helical" evidence="6">
    <location>
        <begin position="377"/>
        <end position="396"/>
    </location>
</feature>
<dbReference type="SUPFAM" id="SSF103473">
    <property type="entry name" value="MFS general substrate transporter"/>
    <property type="match status" value="1"/>
</dbReference>
<feature type="transmembrane region" description="Helical" evidence="6">
    <location>
        <begin position="148"/>
        <end position="167"/>
    </location>
</feature>
<dbReference type="Proteomes" id="UP000759103">
    <property type="component" value="Unassembled WGS sequence"/>
</dbReference>
<keyword evidence="5 6" id="KW-0472">Membrane</keyword>
<feature type="transmembrane region" description="Helical" evidence="6">
    <location>
        <begin position="218"/>
        <end position="241"/>
    </location>
</feature>
<feature type="transmembrane region" description="Helical" evidence="6">
    <location>
        <begin position="62"/>
        <end position="82"/>
    </location>
</feature>
<dbReference type="InterPro" id="IPR020846">
    <property type="entry name" value="MFS_dom"/>
</dbReference>
<dbReference type="EMBL" id="JAHXZN010000018">
    <property type="protein sequence ID" value="MBW6533273.1"/>
    <property type="molecule type" value="Genomic_DNA"/>
</dbReference>
<name>A0ABS7BUP0_9SPHN</name>
<keyword evidence="2" id="KW-1003">Cell membrane</keyword>
<feature type="transmembrane region" description="Helical" evidence="6">
    <location>
        <begin position="286"/>
        <end position="307"/>
    </location>
</feature>
<feature type="transmembrane region" description="Helical" evidence="6">
    <location>
        <begin position="89"/>
        <end position="108"/>
    </location>
</feature>
<evidence type="ECO:0000256" key="5">
    <source>
        <dbReference type="ARBA" id="ARBA00023136"/>
    </source>
</evidence>
<feature type="transmembrane region" description="Helical" evidence="6">
    <location>
        <begin position="173"/>
        <end position="197"/>
    </location>
</feature>
<evidence type="ECO:0000256" key="2">
    <source>
        <dbReference type="ARBA" id="ARBA00022475"/>
    </source>
</evidence>
<dbReference type="CDD" id="cd17324">
    <property type="entry name" value="MFS_NepI_like"/>
    <property type="match status" value="1"/>
</dbReference>
<evidence type="ECO:0000256" key="1">
    <source>
        <dbReference type="ARBA" id="ARBA00004651"/>
    </source>
</evidence>
<organism evidence="8 9">
    <name type="scientific">Sphingomonas citri</name>
    <dbReference type="NCBI Taxonomy" id="2862499"/>
    <lineage>
        <taxon>Bacteria</taxon>
        <taxon>Pseudomonadati</taxon>
        <taxon>Pseudomonadota</taxon>
        <taxon>Alphaproteobacteria</taxon>
        <taxon>Sphingomonadales</taxon>
        <taxon>Sphingomonadaceae</taxon>
        <taxon>Sphingomonas</taxon>
    </lineage>
</organism>
<sequence length="413" mass="42309">MTSSTGLSVEASDVRVIAPAWGAVYALSLCTFTLIASEFMPVSLLSPIAHTLRLTEGQAGQAISISGVFAVLTSLSISSVIGTLDRRHVLLGLTALLIVSGTLVAFAPSYPVLMIGRAFVGVAVGGFWSMSAATVMRLVPEESVPKGLAILNGGAAVATTVAAPLGSLMGGLIGWRGAFFCVVPIALAAVLWQALALPRMPATSGKRSGSMVALLRRPAVLVGLIAVAFFFMGQFALYTYLRPFLEQVTHVSVGMLSTILLIIGVAAFIGNAVVGRVVQRSLTGTLVAAPAVMAAIAVMLAMFGASVTAVMCLLALWGLVSSAAVAWWTWVTRAAPDDAETGGGLMVAVIQLAITVGATIGGVAFDRLGAAPEFVGAALILAMAAVLAIAAGIMLARHLRQIGRPIRTGGRIS</sequence>
<evidence type="ECO:0000259" key="7">
    <source>
        <dbReference type="PROSITE" id="PS50850"/>
    </source>
</evidence>
<reference evidence="8 9" key="1">
    <citation type="submission" date="2021-07" db="EMBL/GenBank/DDBJ databases">
        <title>Sphingomonas sp.</title>
        <authorList>
            <person name="Feng G."/>
            <person name="Li J."/>
            <person name="Pan M."/>
        </authorList>
    </citation>
    <scope>NUCLEOTIDE SEQUENCE [LARGE SCALE GENOMIC DNA]</scope>
    <source>
        <strain evidence="8 9">RRHST34</strain>
    </source>
</reference>
<protein>
    <submittedName>
        <fullName evidence="8">MFS transporter</fullName>
    </submittedName>
</protein>
<gene>
    <name evidence="8" type="ORF">KZ820_21245</name>
</gene>
<accession>A0ABS7BUP0</accession>
<dbReference type="PANTHER" id="PTHR43124">
    <property type="entry name" value="PURINE EFFLUX PUMP PBUE"/>
    <property type="match status" value="1"/>
</dbReference>